<evidence type="ECO:0000313" key="9">
    <source>
        <dbReference type="EMBL" id="WAR19357.1"/>
    </source>
</evidence>
<sequence>CSLTPVQLLVKSGKHGTTQSFYKFGCSKPSCRFPVLKIKTCTSPLNGFYASRHVLRRWNTTKDEETEHDKTDTDENGGDDNEVPPPEDADETGDENNEGAGTSASQQPAKPGSAQRKKRADPAAGQKTDTKSTSTPAKTISTTTPAPAVTAKTEQHSAIVGRTWRSGYYVLILELKNLESDSEKPTVMGLVYIIYGLVWIVLLACNWRDLMRLQYWIGAVIFLGMLEKAVFYTDFQSIANTGNPVSKSTIVVAEVVSCLKRALARMLIIIVSVGFGTVKPRLGPTFHKVLFVGGLYFILGSIEGCMRALKAKADQSNDQMLAAVPLAIFSSLIQTTRQLRLRRNIVKLNLYRHFFNTLLFTVLAAIVFMLWSIFQVKMKNCIKFNELWVDEAFWHLLFSVILGIIMFLWRPSSNNQRCENKKKAGKWLTKNKTDHH</sequence>
<feature type="transmembrane region" description="Helical" evidence="7">
    <location>
        <begin position="290"/>
        <end position="309"/>
    </location>
</feature>
<organism evidence="9 10">
    <name type="scientific">Mya arenaria</name>
    <name type="common">Soft-shell clam</name>
    <dbReference type="NCBI Taxonomy" id="6604"/>
    <lineage>
        <taxon>Eukaryota</taxon>
        <taxon>Metazoa</taxon>
        <taxon>Spiralia</taxon>
        <taxon>Lophotrochozoa</taxon>
        <taxon>Mollusca</taxon>
        <taxon>Bivalvia</taxon>
        <taxon>Autobranchia</taxon>
        <taxon>Heteroconchia</taxon>
        <taxon>Euheterodonta</taxon>
        <taxon>Imparidentia</taxon>
        <taxon>Neoheterodontei</taxon>
        <taxon>Myida</taxon>
        <taxon>Myoidea</taxon>
        <taxon>Myidae</taxon>
        <taxon>Mya</taxon>
    </lineage>
</organism>
<evidence type="ECO:0000256" key="6">
    <source>
        <dbReference type="SAM" id="MobiDB-lite"/>
    </source>
</evidence>
<feature type="non-terminal residue" evidence="9">
    <location>
        <position position="436"/>
    </location>
</feature>
<evidence type="ECO:0000256" key="4">
    <source>
        <dbReference type="ARBA" id="ARBA00022989"/>
    </source>
</evidence>
<feature type="domain" description="GOST seven transmembrane" evidence="8">
    <location>
        <begin position="187"/>
        <end position="416"/>
    </location>
</feature>
<dbReference type="Proteomes" id="UP001164746">
    <property type="component" value="Chromosome 11"/>
</dbReference>
<feature type="compositionally biased region" description="Polar residues" evidence="6">
    <location>
        <begin position="99"/>
        <end position="108"/>
    </location>
</feature>
<protein>
    <submittedName>
        <fullName evidence="9">TM87B-like protein</fullName>
    </submittedName>
</protein>
<proteinExistence type="predicted"/>
<evidence type="ECO:0000256" key="7">
    <source>
        <dbReference type="SAM" id="Phobius"/>
    </source>
</evidence>
<feature type="transmembrane region" description="Helical" evidence="7">
    <location>
        <begin position="321"/>
        <end position="339"/>
    </location>
</feature>
<dbReference type="Pfam" id="PF06814">
    <property type="entry name" value="GOST_TM"/>
    <property type="match status" value="1"/>
</dbReference>
<dbReference type="InterPro" id="IPR053937">
    <property type="entry name" value="GOST_TM"/>
</dbReference>
<evidence type="ECO:0000259" key="8">
    <source>
        <dbReference type="Pfam" id="PF06814"/>
    </source>
</evidence>
<evidence type="ECO:0000256" key="1">
    <source>
        <dbReference type="ARBA" id="ARBA00004141"/>
    </source>
</evidence>
<dbReference type="PANTHER" id="PTHR21229:SF1">
    <property type="entry name" value="GH17801P"/>
    <property type="match status" value="1"/>
</dbReference>
<evidence type="ECO:0000256" key="5">
    <source>
        <dbReference type="ARBA" id="ARBA00023136"/>
    </source>
</evidence>
<dbReference type="EMBL" id="CP111022">
    <property type="protein sequence ID" value="WAR19357.1"/>
    <property type="molecule type" value="Genomic_DNA"/>
</dbReference>
<feature type="region of interest" description="Disordered" evidence="6">
    <location>
        <begin position="415"/>
        <end position="436"/>
    </location>
</feature>
<feature type="compositionally biased region" description="Low complexity" evidence="6">
    <location>
        <begin position="131"/>
        <end position="152"/>
    </location>
</feature>
<name>A0ABY7FB07_MYAAR</name>
<feature type="compositionally biased region" description="Acidic residues" evidence="6">
    <location>
        <begin position="74"/>
        <end position="97"/>
    </location>
</feature>
<keyword evidence="5 7" id="KW-0472">Membrane</keyword>
<feature type="transmembrane region" description="Helical" evidence="7">
    <location>
        <begin position="392"/>
        <end position="409"/>
    </location>
</feature>
<dbReference type="PANTHER" id="PTHR21229">
    <property type="entry name" value="LUNG SEVEN TRANSMEMBRANE RECEPTOR"/>
    <property type="match status" value="1"/>
</dbReference>
<feature type="transmembrane region" description="Helical" evidence="7">
    <location>
        <begin position="187"/>
        <end position="206"/>
    </location>
</feature>
<feature type="region of interest" description="Disordered" evidence="6">
    <location>
        <begin position="60"/>
        <end position="155"/>
    </location>
</feature>
<keyword evidence="10" id="KW-1185">Reference proteome</keyword>
<feature type="transmembrane region" description="Helical" evidence="7">
    <location>
        <begin position="351"/>
        <end position="372"/>
    </location>
</feature>
<evidence type="ECO:0000256" key="3">
    <source>
        <dbReference type="ARBA" id="ARBA00022729"/>
    </source>
</evidence>
<evidence type="ECO:0000256" key="2">
    <source>
        <dbReference type="ARBA" id="ARBA00022692"/>
    </source>
</evidence>
<keyword evidence="2 7" id="KW-0812">Transmembrane</keyword>
<keyword evidence="3" id="KW-0732">Signal</keyword>
<keyword evidence="4 7" id="KW-1133">Transmembrane helix</keyword>
<evidence type="ECO:0000313" key="10">
    <source>
        <dbReference type="Proteomes" id="UP001164746"/>
    </source>
</evidence>
<dbReference type="InterPro" id="IPR009637">
    <property type="entry name" value="GPR107/GPR108-like"/>
</dbReference>
<gene>
    <name evidence="9" type="ORF">MAR_001195</name>
</gene>
<reference evidence="9" key="1">
    <citation type="submission" date="2022-11" db="EMBL/GenBank/DDBJ databases">
        <title>Centuries of genome instability and evolution in soft-shell clam transmissible cancer (bioRxiv).</title>
        <authorList>
            <person name="Hart S.F.M."/>
            <person name="Yonemitsu M.A."/>
            <person name="Giersch R.M."/>
            <person name="Beal B.F."/>
            <person name="Arriagada G."/>
            <person name="Davis B.W."/>
            <person name="Ostrander E.A."/>
            <person name="Goff S.P."/>
            <person name="Metzger M.J."/>
        </authorList>
    </citation>
    <scope>NUCLEOTIDE SEQUENCE</scope>
    <source>
        <strain evidence="9">MELC-2E11</strain>
        <tissue evidence="9">Siphon/mantle</tissue>
    </source>
</reference>
<comment type="subcellular location">
    <subcellularLocation>
        <location evidence="1">Membrane</location>
        <topology evidence="1">Multi-pass membrane protein</topology>
    </subcellularLocation>
</comment>
<accession>A0ABY7FB07</accession>
<feature type="compositionally biased region" description="Basic and acidic residues" evidence="6">
    <location>
        <begin position="60"/>
        <end position="73"/>
    </location>
</feature>